<dbReference type="Pfam" id="PF00443">
    <property type="entry name" value="UCH"/>
    <property type="match status" value="1"/>
</dbReference>
<gene>
    <name evidence="3" type="ORF">TCIL3000_11_16020</name>
</gene>
<dbReference type="EMBL" id="HE575324">
    <property type="protein sequence ID" value="CCC96092.1"/>
    <property type="molecule type" value="Genomic_DNA"/>
</dbReference>
<organism evidence="3">
    <name type="scientific">Trypanosoma congolense (strain IL3000)</name>
    <dbReference type="NCBI Taxonomy" id="1068625"/>
    <lineage>
        <taxon>Eukaryota</taxon>
        <taxon>Discoba</taxon>
        <taxon>Euglenozoa</taxon>
        <taxon>Kinetoplastea</taxon>
        <taxon>Metakinetoplastina</taxon>
        <taxon>Trypanosomatida</taxon>
        <taxon>Trypanosomatidae</taxon>
        <taxon>Trypanosoma</taxon>
        <taxon>Nannomonas</taxon>
    </lineage>
</organism>
<dbReference type="InterPro" id="IPR028889">
    <property type="entry name" value="USP"/>
</dbReference>
<dbReference type="InterPro" id="IPR001394">
    <property type="entry name" value="Peptidase_C19_UCH"/>
</dbReference>
<dbReference type="MEROPS" id="C19.A42"/>
<dbReference type="Gene3D" id="3.90.70.10">
    <property type="entry name" value="Cysteine proteinases"/>
    <property type="match status" value="2"/>
</dbReference>
<dbReference type="PANTHER" id="PTHR21646">
    <property type="entry name" value="UBIQUITIN CARBOXYL-TERMINAL HYDROLASE"/>
    <property type="match status" value="1"/>
</dbReference>
<feature type="region of interest" description="Disordered" evidence="1">
    <location>
        <begin position="691"/>
        <end position="711"/>
    </location>
</feature>
<dbReference type="SUPFAM" id="SSF54001">
    <property type="entry name" value="Cysteine proteinases"/>
    <property type="match status" value="1"/>
</dbReference>
<protein>
    <submittedName>
        <fullName evidence="3">Uncharacterized protein TCIL3000_11_16020</fullName>
    </submittedName>
</protein>
<dbReference type="InterPro" id="IPR050185">
    <property type="entry name" value="Ub_carboxyl-term_hydrolase"/>
</dbReference>
<dbReference type="VEuPathDB" id="TriTrypDB:TcIL3000.11.16020"/>
<name>G0V369_TRYCI</name>
<sequence length="1121" mass="126119">MREFEKSIDVMPLAKLIARGNQTVTHFKDGVAVIDVAWHRMFRENLEKALAIADAGLGSAGDQRSLGYDSDPGVDIRTLRDIFAQGFAYLIGMYKRLYSCAFYRPHLGEIQRLLKLLHDRAVQDEFSSHNFSSLCVTLSSLDELRAMITRLFDTWGYFTLPYLAFTVSWRHPLQMLWSMPPVDKGDVAFHVYYLSTRDNLAEKETGVARGVLFSVEWMDELLCWLSDFGDAASPPAGHSSQATPTHTQDECLSLSPPLPPPGPFSILHLVKIDAERPGEHMVYENDEMVDTIPEALFDYLWSLFGGGPKHLVMGAFRSRHAIAKRLAPQRVTIAILIKGLNGWRGLEEARIVLPNVLHRARLFEVMRRALCEMLEQFQDKGDCEMNLFPALCVQGGFRVFAARLPGRELGEGRLPLGAAITVAELLQGSYEEVENLTVNLESELQLQPALSCSAFQDATVRPGLCGLPNIGNTCYMNSALQCLISLSDVRRSLFGIKLSEYVNPSIATEFVNLFCSMLSGQDFAETRLLKSAIGNVEKRFDTFDQQDAAEFIEVLLDRLHEEMNSVAGKHYRSRLDEDKHIPRGTLSEIFWNDFFENNKSFIPKLFFHQSVNCLVCSTCGERSIVFDNNPTLSATIATSKRRLFEVDVLLPGDDVEKLYIKVNCDVHDRVYTADIEREVCEQLRIIGKAPPTTMNNAEGAETGQACSSGQSFPRKPDLGDMSITLLHHPDKFVSEERYLLYAAVLERGEGSGESDGRVPVCLSGSRETYAGVSSAACVVLADDEQREAEGWGNEVNYLWYFLQISESAGYTQRLCCVERMPAIDLNDGRAFAAHVFGQGRALFERFINGTDQQSGTNVEFLKKKDERQVPDTFKPLTAVFYSHLDDCGLVLAEEVIFNDNNNKWNVSIKLTPESHIVLKYSDCTLPLSDAIRGTSPHPVGDTTVNSYYGNHYCNSYRKNREAVSVEECLTSTFSSDTLSGTDALYCGKCATFRDGRVDRRLFRLPPCLIISLKRFKLQSHEMIKNSSLVTFDEFLDLGDFLDKESPEKQTKYKLVGVVFHRGALSFGHYTAARYVKHIKQWLHCDDRFVSFRHQGPWLWPCAGDAYILCYERCGADDSTME</sequence>
<feature type="region of interest" description="Disordered" evidence="1">
    <location>
        <begin position="235"/>
        <end position="254"/>
    </location>
</feature>
<evidence type="ECO:0000256" key="1">
    <source>
        <dbReference type="SAM" id="MobiDB-lite"/>
    </source>
</evidence>
<dbReference type="PROSITE" id="PS00973">
    <property type="entry name" value="USP_2"/>
    <property type="match status" value="1"/>
</dbReference>
<dbReference type="PROSITE" id="PS50235">
    <property type="entry name" value="USP_3"/>
    <property type="match status" value="1"/>
</dbReference>
<dbReference type="GO" id="GO:0004843">
    <property type="term" value="F:cysteine-type deubiquitinase activity"/>
    <property type="evidence" value="ECO:0007669"/>
    <property type="project" value="InterPro"/>
</dbReference>
<evidence type="ECO:0000259" key="2">
    <source>
        <dbReference type="PROSITE" id="PS50235"/>
    </source>
</evidence>
<feature type="domain" description="USP" evidence="2">
    <location>
        <begin position="465"/>
        <end position="1113"/>
    </location>
</feature>
<dbReference type="PANTHER" id="PTHR21646:SF23">
    <property type="entry name" value="UBIQUITIN CARBOXYL-TERMINAL HYDROLASE USP2"/>
    <property type="match status" value="1"/>
</dbReference>
<dbReference type="InterPro" id="IPR038765">
    <property type="entry name" value="Papain-like_cys_pep_sf"/>
</dbReference>
<dbReference type="PROSITE" id="PS00972">
    <property type="entry name" value="USP_1"/>
    <property type="match status" value="1"/>
</dbReference>
<dbReference type="AlphaFoldDB" id="G0V369"/>
<accession>G0V369</accession>
<proteinExistence type="predicted"/>
<dbReference type="GO" id="GO:0016579">
    <property type="term" value="P:protein deubiquitination"/>
    <property type="evidence" value="ECO:0007669"/>
    <property type="project" value="InterPro"/>
</dbReference>
<evidence type="ECO:0000313" key="3">
    <source>
        <dbReference type="EMBL" id="CCC96092.1"/>
    </source>
</evidence>
<reference evidence="3" key="1">
    <citation type="journal article" date="2012" name="Proc. Natl. Acad. Sci. U.S.A.">
        <title>Antigenic diversity is generated by distinct evolutionary mechanisms in African trypanosome species.</title>
        <authorList>
            <person name="Jackson A.P."/>
            <person name="Berry A."/>
            <person name="Aslett M."/>
            <person name="Allison H.C."/>
            <person name="Burton P."/>
            <person name="Vavrova-Anderson J."/>
            <person name="Brown R."/>
            <person name="Browne H."/>
            <person name="Corton N."/>
            <person name="Hauser H."/>
            <person name="Gamble J."/>
            <person name="Gilderthorp R."/>
            <person name="Marcello L."/>
            <person name="McQuillan J."/>
            <person name="Otto T.D."/>
            <person name="Quail M.A."/>
            <person name="Sanders M.J."/>
            <person name="van Tonder A."/>
            <person name="Ginger M.L."/>
            <person name="Field M.C."/>
            <person name="Barry J.D."/>
            <person name="Hertz-Fowler C."/>
            <person name="Berriman M."/>
        </authorList>
    </citation>
    <scope>NUCLEOTIDE SEQUENCE</scope>
    <source>
        <strain evidence="3">IL3000</strain>
    </source>
</reference>
<dbReference type="InterPro" id="IPR018200">
    <property type="entry name" value="USP_CS"/>
</dbReference>
<dbReference type="CDD" id="cd02257">
    <property type="entry name" value="Peptidase_C19"/>
    <property type="match status" value="2"/>
</dbReference>